<dbReference type="EMBL" id="MCBR01017534">
    <property type="protein sequence ID" value="RKF59437.1"/>
    <property type="molecule type" value="Genomic_DNA"/>
</dbReference>
<proteinExistence type="predicted"/>
<reference evidence="1 2" key="1">
    <citation type="journal article" date="2018" name="BMC Genomics">
        <title>Comparative genome analyses reveal sequence features reflecting distinct modes of host-adaptation between dicot and monocot powdery mildew.</title>
        <authorList>
            <person name="Wu Y."/>
            <person name="Ma X."/>
            <person name="Pan Z."/>
            <person name="Kale S.D."/>
            <person name="Song Y."/>
            <person name="King H."/>
            <person name="Zhang Q."/>
            <person name="Presley C."/>
            <person name="Deng X."/>
            <person name="Wei C.I."/>
            <person name="Xiao S."/>
        </authorList>
    </citation>
    <scope>NUCLEOTIDE SEQUENCE [LARGE SCALE GENOMIC DNA]</scope>
    <source>
        <strain evidence="1">UCSC1</strain>
    </source>
</reference>
<protein>
    <submittedName>
        <fullName evidence="1">Uncharacterized protein</fullName>
    </submittedName>
</protein>
<accession>A0A420HPV8</accession>
<gene>
    <name evidence="1" type="ORF">GcC1_175008</name>
</gene>
<comment type="caution">
    <text evidence="1">The sequence shown here is derived from an EMBL/GenBank/DDBJ whole genome shotgun (WGS) entry which is preliminary data.</text>
</comment>
<evidence type="ECO:0000313" key="1">
    <source>
        <dbReference type="EMBL" id="RKF59437.1"/>
    </source>
</evidence>
<evidence type="ECO:0000313" key="2">
    <source>
        <dbReference type="Proteomes" id="UP000285405"/>
    </source>
</evidence>
<name>A0A420HPV8_9PEZI</name>
<organism evidence="1 2">
    <name type="scientific">Golovinomyces cichoracearum</name>
    <dbReference type="NCBI Taxonomy" id="62708"/>
    <lineage>
        <taxon>Eukaryota</taxon>
        <taxon>Fungi</taxon>
        <taxon>Dikarya</taxon>
        <taxon>Ascomycota</taxon>
        <taxon>Pezizomycotina</taxon>
        <taxon>Leotiomycetes</taxon>
        <taxon>Erysiphales</taxon>
        <taxon>Erysiphaceae</taxon>
        <taxon>Golovinomyces</taxon>
    </lineage>
</organism>
<dbReference type="Proteomes" id="UP000285405">
    <property type="component" value="Unassembled WGS sequence"/>
</dbReference>
<sequence length="126" mass="13794">MAGFQKSLFGCVTLPTHAISSNARNGRTSSPVETNLITNEPSNLPFLIPVLGPRESGGTPMRIHLGPDFMAGTTGAPLLSRYCGRRRLDTCTYRLLRNFSSLGKSAELRLSQNPFQVRAEPIYLTL</sequence>
<dbReference type="AlphaFoldDB" id="A0A420HPV8"/>